<evidence type="ECO:0000256" key="1">
    <source>
        <dbReference type="ARBA" id="ARBA00009986"/>
    </source>
</evidence>
<dbReference type="PANTHER" id="PTHR43217:SF2">
    <property type="entry name" value="SUCCINATE-SEMIALDEHYDE DEHYDROGENASE [NADP(+)]"/>
    <property type="match status" value="1"/>
</dbReference>
<evidence type="ECO:0000256" key="3">
    <source>
        <dbReference type="ARBA" id="ARBA00023002"/>
    </source>
</evidence>
<keyword evidence="6" id="KW-1185">Reference proteome</keyword>
<evidence type="ECO:0000259" key="4">
    <source>
        <dbReference type="Pfam" id="PF00171"/>
    </source>
</evidence>
<dbReference type="InterPro" id="IPR044148">
    <property type="entry name" value="ALDH_GabD1-like"/>
</dbReference>
<dbReference type="Proteomes" id="UP000235122">
    <property type="component" value="Unassembled WGS sequence"/>
</dbReference>
<protein>
    <submittedName>
        <fullName evidence="5">NAD-dependent succinate-semialdehyde dehydrogenase</fullName>
    </submittedName>
</protein>
<accession>A0A2I1IM25</accession>
<dbReference type="SUPFAM" id="SSF53720">
    <property type="entry name" value="ALDH-like"/>
    <property type="match status" value="1"/>
</dbReference>
<dbReference type="InterPro" id="IPR016162">
    <property type="entry name" value="Ald_DH_N"/>
</dbReference>
<dbReference type="RefSeq" id="WP_024331191.1">
    <property type="nucleotide sequence ID" value="NZ_JASOXK010000003.1"/>
</dbReference>
<keyword evidence="3" id="KW-0560">Oxidoreductase</keyword>
<dbReference type="AlphaFoldDB" id="A0A2I1IM25"/>
<comment type="similarity">
    <text evidence="1">Belongs to the aldehyde dehydrogenase family.</text>
</comment>
<dbReference type="EMBL" id="PKKO01000004">
    <property type="protein sequence ID" value="PKY72181.1"/>
    <property type="molecule type" value="Genomic_DNA"/>
</dbReference>
<keyword evidence="2" id="KW-0521">NADP</keyword>
<sequence>MAKEDAKGYRTQNPATGEVLQKYDQISDGELAKVLEQGHKAAAKWARTAVAERAKIAHKVGDAFIQKKEELGRIIAEEMGKPLEESIGEAEFSGEIFNYYAENGPELLADQKNEEAVVQRRPLGMLLGIMPWNYPYYQVARFVAPNLVTGNTIVLKHAEICAHSALSIAQILQDAGVPQGVFQVVFASHEQIATVIEDPRVQGISLTGSERAGAIVAEQAGRNLKKVVLELGGSDPFVVLSSEDPRQIARDALAIRLENTGQACNSNKRLIVMDKIYDEFVEELVKGVKDLKPGDPQHLEQGEYSALSSFSARKTLLEQLDQLTSDGARLLVGGSAPDAEGAYVAPAVLVDINREAESYYQELFGPVLSVYKVSSEEEALELANDTQFGLGSSVYSTDLEQAERFGEQLQAGMVGVNGQAPETAHSPFGGVKRSGYGRELGPLGIDEFVNKRLFYVNK</sequence>
<dbReference type="STRING" id="33007.HMPREF3198_00617"/>
<feature type="domain" description="Aldehyde dehydrogenase" evidence="4">
    <location>
        <begin position="7"/>
        <end position="450"/>
    </location>
</feature>
<reference evidence="5 6" key="1">
    <citation type="submission" date="2017-12" db="EMBL/GenBank/DDBJ databases">
        <title>Phylogenetic diversity of female urinary microbiome.</title>
        <authorList>
            <person name="Thomas-White K."/>
            <person name="Wolfe A.J."/>
        </authorList>
    </citation>
    <scope>NUCLEOTIDE SEQUENCE [LARGE SCALE GENOMIC DNA]</scope>
    <source>
        <strain evidence="5 6">UMB0402</strain>
    </source>
</reference>
<dbReference type="InterPro" id="IPR047110">
    <property type="entry name" value="GABD/Sad-like"/>
</dbReference>
<name>A0A2I1IM25_9ACTO</name>
<evidence type="ECO:0000256" key="2">
    <source>
        <dbReference type="ARBA" id="ARBA00022857"/>
    </source>
</evidence>
<dbReference type="GO" id="GO:0004030">
    <property type="term" value="F:aldehyde dehydrogenase [NAD(P)+] activity"/>
    <property type="evidence" value="ECO:0007669"/>
    <property type="project" value="InterPro"/>
</dbReference>
<comment type="caution">
    <text evidence="5">The sequence shown here is derived from an EMBL/GenBank/DDBJ whole genome shotgun (WGS) entry which is preliminary data.</text>
</comment>
<dbReference type="Pfam" id="PF00171">
    <property type="entry name" value="Aldedh"/>
    <property type="match status" value="1"/>
</dbReference>
<dbReference type="Gene3D" id="3.40.309.10">
    <property type="entry name" value="Aldehyde Dehydrogenase, Chain A, domain 2"/>
    <property type="match status" value="1"/>
</dbReference>
<organism evidence="5 6">
    <name type="scientific">Winkia neuii</name>
    <dbReference type="NCBI Taxonomy" id="33007"/>
    <lineage>
        <taxon>Bacteria</taxon>
        <taxon>Bacillati</taxon>
        <taxon>Actinomycetota</taxon>
        <taxon>Actinomycetes</taxon>
        <taxon>Actinomycetales</taxon>
        <taxon>Actinomycetaceae</taxon>
        <taxon>Winkia</taxon>
    </lineage>
</organism>
<dbReference type="InterPro" id="IPR016161">
    <property type="entry name" value="Ald_DH/histidinol_DH"/>
</dbReference>
<dbReference type="FunFam" id="3.40.605.10:FF:000012">
    <property type="entry name" value="NAD-dependent succinate-semialdehyde dehydrogenase"/>
    <property type="match status" value="1"/>
</dbReference>
<dbReference type="PANTHER" id="PTHR43217">
    <property type="entry name" value="SUCCINATE SEMIALDEHYDE DEHYDROGENASE [NAD(P)+] SAD"/>
    <property type="match status" value="1"/>
</dbReference>
<dbReference type="GO" id="GO:0004777">
    <property type="term" value="F:succinate-semialdehyde dehydrogenase (NAD+) activity"/>
    <property type="evidence" value="ECO:0007669"/>
    <property type="project" value="TreeGrafter"/>
</dbReference>
<evidence type="ECO:0000313" key="6">
    <source>
        <dbReference type="Proteomes" id="UP000235122"/>
    </source>
</evidence>
<dbReference type="GeneID" id="35867349"/>
<dbReference type="Gene3D" id="3.40.605.10">
    <property type="entry name" value="Aldehyde Dehydrogenase, Chain A, domain 1"/>
    <property type="match status" value="1"/>
</dbReference>
<gene>
    <name evidence="5" type="ORF">CYJ19_08260</name>
</gene>
<proteinExistence type="inferred from homology"/>
<dbReference type="CDD" id="cd07100">
    <property type="entry name" value="ALDH_SSADH1_GabD1"/>
    <property type="match status" value="1"/>
</dbReference>
<dbReference type="InterPro" id="IPR015590">
    <property type="entry name" value="Aldehyde_DH_dom"/>
</dbReference>
<dbReference type="InterPro" id="IPR016163">
    <property type="entry name" value="Ald_DH_C"/>
</dbReference>
<evidence type="ECO:0000313" key="5">
    <source>
        <dbReference type="EMBL" id="PKY72181.1"/>
    </source>
</evidence>